<reference evidence="2" key="1">
    <citation type="journal article" date="2019" name="Int. J. Syst. Evol. Microbiol.">
        <title>The Global Catalogue of Microorganisms (GCM) 10K type strain sequencing project: providing services to taxonomists for standard genome sequencing and annotation.</title>
        <authorList>
            <consortium name="The Broad Institute Genomics Platform"/>
            <consortium name="The Broad Institute Genome Sequencing Center for Infectious Disease"/>
            <person name="Wu L."/>
            <person name="Ma J."/>
        </authorList>
    </citation>
    <scope>NUCLEOTIDE SEQUENCE [LARGE SCALE GENOMIC DNA]</scope>
    <source>
        <strain evidence="2">JCM 16704</strain>
    </source>
</reference>
<accession>A0ABP7Z6U5</accession>
<gene>
    <name evidence="1" type="ORF">GCM10022216_35680</name>
</gene>
<name>A0ABP7Z6U5_9SPHI</name>
<comment type="caution">
    <text evidence="1">The sequence shown here is derived from an EMBL/GenBank/DDBJ whole genome shotgun (WGS) entry which is preliminary data.</text>
</comment>
<evidence type="ECO:0000313" key="2">
    <source>
        <dbReference type="Proteomes" id="UP001500101"/>
    </source>
</evidence>
<dbReference type="Proteomes" id="UP001500101">
    <property type="component" value="Unassembled WGS sequence"/>
</dbReference>
<sequence length="75" mass="8983">MKFFNQLYEILILLFFRKTKIGLYARNAQPKSAYTSLDFQYFRILKKGFSKNTKSTHLSLRSIYSRGQYTEEEIT</sequence>
<proteinExistence type="predicted"/>
<keyword evidence="2" id="KW-1185">Reference proteome</keyword>
<dbReference type="EMBL" id="BAAAZI010000016">
    <property type="protein sequence ID" value="GAA4148614.1"/>
    <property type="molecule type" value="Genomic_DNA"/>
</dbReference>
<protein>
    <submittedName>
        <fullName evidence="1">Uncharacterized protein</fullName>
    </submittedName>
</protein>
<evidence type="ECO:0000313" key="1">
    <source>
        <dbReference type="EMBL" id="GAA4148614.1"/>
    </source>
</evidence>
<organism evidence="1 2">
    <name type="scientific">Sphingobacterium kyonggiense</name>
    <dbReference type="NCBI Taxonomy" id="714075"/>
    <lineage>
        <taxon>Bacteria</taxon>
        <taxon>Pseudomonadati</taxon>
        <taxon>Bacteroidota</taxon>
        <taxon>Sphingobacteriia</taxon>
        <taxon>Sphingobacteriales</taxon>
        <taxon>Sphingobacteriaceae</taxon>
        <taxon>Sphingobacterium</taxon>
    </lineage>
</organism>